<dbReference type="AlphaFoldDB" id="A0A6C0FZG4"/>
<organism evidence="2 3">
    <name type="scientific">Paenibacillus lycopersici</name>
    <dbReference type="NCBI Taxonomy" id="2704462"/>
    <lineage>
        <taxon>Bacteria</taxon>
        <taxon>Bacillati</taxon>
        <taxon>Bacillota</taxon>
        <taxon>Bacilli</taxon>
        <taxon>Bacillales</taxon>
        <taxon>Paenibacillaceae</taxon>
        <taxon>Paenibacillus</taxon>
    </lineage>
</organism>
<dbReference type="Proteomes" id="UP000476064">
    <property type="component" value="Chromosome"/>
</dbReference>
<keyword evidence="3" id="KW-1185">Reference proteome</keyword>
<reference evidence="2 3" key="1">
    <citation type="submission" date="2020-01" db="EMBL/GenBank/DDBJ databases">
        <title>Paenibacillus sp. nov., isolated from tomato rhizosphere.</title>
        <authorList>
            <person name="Weon H.-Y."/>
            <person name="Lee S.A."/>
        </authorList>
    </citation>
    <scope>NUCLEOTIDE SEQUENCE [LARGE SCALE GENOMIC DNA]</scope>
    <source>
        <strain evidence="2 3">12200R-189</strain>
    </source>
</reference>
<evidence type="ECO:0000313" key="3">
    <source>
        <dbReference type="Proteomes" id="UP000476064"/>
    </source>
</evidence>
<accession>A0A6C0FZG4</accession>
<dbReference type="KEGG" id="plyc:GXP70_22580"/>
<name>A0A6C0FZG4_9BACL</name>
<proteinExistence type="predicted"/>
<sequence>MTITMTAYEFGKHSMLQNRRQSSKATPKGQRHPVSAREGCRKGRDAYVAFQAIIQGYSQ</sequence>
<evidence type="ECO:0000313" key="2">
    <source>
        <dbReference type="EMBL" id="QHT62496.1"/>
    </source>
</evidence>
<evidence type="ECO:0000256" key="1">
    <source>
        <dbReference type="SAM" id="MobiDB-lite"/>
    </source>
</evidence>
<feature type="compositionally biased region" description="Polar residues" evidence="1">
    <location>
        <begin position="15"/>
        <end position="25"/>
    </location>
</feature>
<protein>
    <submittedName>
        <fullName evidence="2">Uncharacterized protein</fullName>
    </submittedName>
</protein>
<feature type="region of interest" description="Disordered" evidence="1">
    <location>
        <begin position="12"/>
        <end position="41"/>
    </location>
</feature>
<dbReference type="RefSeq" id="WP_162358929.1">
    <property type="nucleotide sequence ID" value="NZ_CP048209.1"/>
</dbReference>
<gene>
    <name evidence="2" type="ORF">GXP70_22580</name>
</gene>
<dbReference type="EMBL" id="CP048209">
    <property type="protein sequence ID" value="QHT62496.1"/>
    <property type="molecule type" value="Genomic_DNA"/>
</dbReference>